<accession>A0ABD6N5J8</accession>
<name>A0ABD6N5J8_9PSED</name>
<dbReference type="Pfam" id="PF02452">
    <property type="entry name" value="PemK_toxin"/>
    <property type="match status" value="1"/>
</dbReference>
<evidence type="ECO:0000313" key="1">
    <source>
        <dbReference type="EMBL" id="NWL45427.1"/>
    </source>
</evidence>
<protein>
    <recommendedName>
        <fullName evidence="3">Type II toxin-antitoxin system PemK/MazF family toxin</fullName>
    </recommendedName>
</protein>
<dbReference type="EMBL" id="QJRE01000094">
    <property type="protein sequence ID" value="NWL45427.1"/>
    <property type="molecule type" value="Genomic_DNA"/>
</dbReference>
<dbReference type="RefSeq" id="WP_179052534.1">
    <property type="nucleotide sequence ID" value="NZ_QJRE01000094.1"/>
</dbReference>
<reference evidence="1 2" key="1">
    <citation type="submission" date="2018-06" db="EMBL/GenBank/DDBJ databases">
        <title>Bacteria isolated from soil of Wuhan.</title>
        <authorList>
            <person name="Xiang W."/>
            <person name="Huang C."/>
        </authorList>
    </citation>
    <scope>NUCLEOTIDE SEQUENCE [LARGE SCALE GENOMIC DNA]</scope>
    <source>
        <strain evidence="2">xwS4</strain>
    </source>
</reference>
<dbReference type="Gene3D" id="2.30.30.110">
    <property type="match status" value="1"/>
</dbReference>
<gene>
    <name evidence="1" type="ORF">DM819_05960</name>
</gene>
<dbReference type="InterPro" id="IPR003477">
    <property type="entry name" value="PemK-like"/>
</dbReference>
<evidence type="ECO:0008006" key="3">
    <source>
        <dbReference type="Google" id="ProtNLM"/>
    </source>
</evidence>
<dbReference type="InterPro" id="IPR011067">
    <property type="entry name" value="Plasmid_toxin/cell-grow_inhib"/>
</dbReference>
<sequence>MAVIGNIKRGDILECHFGNYTHAKDGEGNAILDDKGIATYDREHFNTRIPHEIRKTRPVVVLGDHKGQYLVVPISSTEDTHANPRKSGVGRGYHIELPEGVIPVTHFYEAGIKRWAKANMVQTVDRFRLSSIYCRNQRRYVQASLAGEMLQTIQEALVRAIGRPELLEGEG</sequence>
<dbReference type="AlphaFoldDB" id="A0ABD6N5J8"/>
<dbReference type="SUPFAM" id="SSF50118">
    <property type="entry name" value="Cell growth inhibitor/plasmid maintenance toxic component"/>
    <property type="match status" value="1"/>
</dbReference>
<dbReference type="Proteomes" id="UP000704738">
    <property type="component" value="Unassembled WGS sequence"/>
</dbReference>
<proteinExistence type="predicted"/>
<comment type="caution">
    <text evidence="1">The sequence shown here is derived from an EMBL/GenBank/DDBJ whole genome shotgun (WGS) entry which is preliminary data.</text>
</comment>
<evidence type="ECO:0000313" key="2">
    <source>
        <dbReference type="Proteomes" id="UP000704738"/>
    </source>
</evidence>
<organism evidence="1 2">
    <name type="scientific">Pseudomonas hunanensis</name>
    <dbReference type="NCBI Taxonomy" id="1247546"/>
    <lineage>
        <taxon>Bacteria</taxon>
        <taxon>Pseudomonadati</taxon>
        <taxon>Pseudomonadota</taxon>
        <taxon>Gammaproteobacteria</taxon>
        <taxon>Pseudomonadales</taxon>
        <taxon>Pseudomonadaceae</taxon>
        <taxon>Pseudomonas</taxon>
    </lineage>
</organism>